<dbReference type="InterPro" id="IPR005379">
    <property type="entry name" value="FDM1-5/IDN2_XH"/>
</dbReference>
<feature type="domain" description="XS" evidence="4">
    <location>
        <begin position="130"/>
        <end position="241"/>
    </location>
</feature>
<dbReference type="EMBL" id="CAKMRJ010003334">
    <property type="protein sequence ID" value="CAH1432464.1"/>
    <property type="molecule type" value="Genomic_DNA"/>
</dbReference>
<name>A0AAU9N2S2_9ASTR</name>
<protein>
    <recommendedName>
        <fullName evidence="9">Factor of DNA methylation 1-5/IDN2 domain-containing protein</fullName>
    </recommendedName>
</protein>
<gene>
    <name evidence="7" type="ORF">LVIROSA_LOCUS19110</name>
</gene>
<evidence type="ECO:0008006" key="9">
    <source>
        <dbReference type="Google" id="ProtNLM"/>
    </source>
</evidence>
<dbReference type="Pfam" id="PF03470">
    <property type="entry name" value="zf-XS"/>
    <property type="match status" value="1"/>
</dbReference>
<dbReference type="InterPro" id="IPR005381">
    <property type="entry name" value="Znf-XS_domain"/>
</dbReference>
<evidence type="ECO:0000256" key="2">
    <source>
        <dbReference type="ARBA" id="ARBA00023158"/>
    </source>
</evidence>
<keyword evidence="1 3" id="KW-0175">Coiled coil</keyword>
<sequence length="644" mass="76148">MLCSSILAFDILQIRCMMTERKEETIFTDPEFEEYKNTSFKELKEGRVNVKFSEKILKCPYCPESREYTYMEDLCRHASRIARESRSSGLKEKAKHMGLEEFLEREFDTKIKDLESTSKSDMSRHTNREEPVVWPWMCVVANIPVQYKNGRYTGDSGKRLKDEWINQGYNPKKVHPLWSWKGHSGFAVVEFGKEWSGFGYAMMFVKAFEVNKHGRKDWYNGTSRNDTNLYAWIARDEDYNSNGLVGDYLRKHGDLKTVSEVEKEDEVKNSKLLMGLKTMLEEKNKRSEEIQTEISKTDSHMYFVMKQKEVMIENFNVMIENYNREHKTMQEKVNEQLKKISIEHEESKLQLEEHEKELRAREALNESEQKKLDNEKKMNELAILEQKKADERMLKLADDQKREKEKLHYKIIDLQKKLDDKQRLELEIKQMEGAMEVMKHMTHEDVEAKKKFESIKEDLKEKEEEYEGLEELNQALIIKERLSNDELQDARKELISGMNEISASGRAYIGIKRMGELDAKPFIIAAKKRLSEKEAEDAVKFVSMWEDHLRDPNWHPFKVITIGDECKEIVNEKDEKISMLKSECDEDVYNDVVTALKELNEYNPSGRYPLPELWNKKDNRKATLKEGVEFLLKQWKIHKQKKRG</sequence>
<feature type="domain" description="Zinc finger-XS" evidence="6">
    <location>
        <begin position="59"/>
        <end position="99"/>
    </location>
</feature>
<dbReference type="Pfam" id="PF03469">
    <property type="entry name" value="XH"/>
    <property type="match status" value="1"/>
</dbReference>
<dbReference type="Proteomes" id="UP001157418">
    <property type="component" value="Unassembled WGS sequence"/>
</dbReference>
<dbReference type="Gene3D" id="3.30.70.2890">
    <property type="entry name" value="XS domain"/>
    <property type="match status" value="1"/>
</dbReference>
<dbReference type="InterPro" id="IPR005380">
    <property type="entry name" value="XS_domain"/>
</dbReference>
<dbReference type="PANTHER" id="PTHR21596:SF23">
    <property type="entry name" value="FACTOR OF DNA METHYLATION 4"/>
    <property type="match status" value="1"/>
</dbReference>
<feature type="domain" description="Factor of DNA methylation 1-5/IDN2" evidence="5">
    <location>
        <begin position="512"/>
        <end position="641"/>
    </location>
</feature>
<dbReference type="InterPro" id="IPR038588">
    <property type="entry name" value="XS_domain_sf"/>
</dbReference>
<evidence type="ECO:0000256" key="1">
    <source>
        <dbReference type="ARBA" id="ARBA00023054"/>
    </source>
</evidence>
<accession>A0AAU9N2S2</accession>
<dbReference type="AlphaFoldDB" id="A0AAU9N2S2"/>
<dbReference type="PANTHER" id="PTHR21596">
    <property type="entry name" value="RIBONUCLEASE P SUBUNIT P38"/>
    <property type="match status" value="1"/>
</dbReference>
<dbReference type="InterPro" id="IPR045177">
    <property type="entry name" value="FDM1-5/IDN2"/>
</dbReference>
<evidence type="ECO:0000256" key="3">
    <source>
        <dbReference type="SAM" id="Coils"/>
    </source>
</evidence>
<dbReference type="Pfam" id="PF03468">
    <property type="entry name" value="XS"/>
    <property type="match status" value="1"/>
</dbReference>
<evidence type="ECO:0000313" key="8">
    <source>
        <dbReference type="Proteomes" id="UP001157418"/>
    </source>
</evidence>
<dbReference type="GO" id="GO:0080188">
    <property type="term" value="P:gene silencing by siRNA-directed DNA methylation"/>
    <property type="evidence" value="ECO:0007669"/>
    <property type="project" value="InterPro"/>
</dbReference>
<organism evidence="7 8">
    <name type="scientific">Lactuca virosa</name>
    <dbReference type="NCBI Taxonomy" id="75947"/>
    <lineage>
        <taxon>Eukaryota</taxon>
        <taxon>Viridiplantae</taxon>
        <taxon>Streptophyta</taxon>
        <taxon>Embryophyta</taxon>
        <taxon>Tracheophyta</taxon>
        <taxon>Spermatophyta</taxon>
        <taxon>Magnoliopsida</taxon>
        <taxon>eudicotyledons</taxon>
        <taxon>Gunneridae</taxon>
        <taxon>Pentapetalae</taxon>
        <taxon>asterids</taxon>
        <taxon>campanulids</taxon>
        <taxon>Asterales</taxon>
        <taxon>Asteraceae</taxon>
        <taxon>Cichorioideae</taxon>
        <taxon>Cichorieae</taxon>
        <taxon>Lactucinae</taxon>
        <taxon>Lactuca</taxon>
    </lineage>
</organism>
<keyword evidence="2" id="KW-0943">RNA-mediated gene silencing</keyword>
<feature type="coiled-coil region" evidence="3">
    <location>
        <begin position="273"/>
        <end position="479"/>
    </location>
</feature>
<evidence type="ECO:0000259" key="4">
    <source>
        <dbReference type="Pfam" id="PF03468"/>
    </source>
</evidence>
<evidence type="ECO:0000313" key="7">
    <source>
        <dbReference type="EMBL" id="CAH1432464.1"/>
    </source>
</evidence>
<evidence type="ECO:0000259" key="5">
    <source>
        <dbReference type="Pfam" id="PF03469"/>
    </source>
</evidence>
<keyword evidence="8" id="KW-1185">Reference proteome</keyword>
<comment type="caution">
    <text evidence="7">The sequence shown here is derived from an EMBL/GenBank/DDBJ whole genome shotgun (WGS) entry which is preliminary data.</text>
</comment>
<reference evidence="7 8" key="1">
    <citation type="submission" date="2022-01" db="EMBL/GenBank/DDBJ databases">
        <authorList>
            <person name="Xiong W."/>
            <person name="Schranz E."/>
        </authorList>
    </citation>
    <scope>NUCLEOTIDE SEQUENCE [LARGE SCALE GENOMIC DNA]</scope>
</reference>
<proteinExistence type="predicted"/>
<evidence type="ECO:0000259" key="6">
    <source>
        <dbReference type="Pfam" id="PF03470"/>
    </source>
</evidence>